<dbReference type="PANTHER" id="PTHR33778:SF1">
    <property type="entry name" value="MAGNESIUM TRANSPORTER YHID-RELATED"/>
    <property type="match status" value="1"/>
</dbReference>
<keyword evidence="10" id="KW-1185">Reference proteome</keyword>
<gene>
    <name evidence="9" type="ORF">OHJ16_12415</name>
</gene>
<reference evidence="9" key="1">
    <citation type="submission" date="2022-10" db="EMBL/GenBank/DDBJ databases">
        <title>Genome sequence of Actinomyces israelii ATCC 10048.</title>
        <authorList>
            <person name="Watt R.M."/>
            <person name="Tong W.M."/>
        </authorList>
    </citation>
    <scope>NUCLEOTIDE SEQUENCE</scope>
    <source>
        <strain evidence="9">ATCC 10048</strain>
    </source>
</reference>
<dbReference type="Pfam" id="PF02308">
    <property type="entry name" value="MgtC"/>
    <property type="match status" value="1"/>
</dbReference>
<evidence type="ECO:0000256" key="7">
    <source>
        <dbReference type="SAM" id="Phobius"/>
    </source>
</evidence>
<accession>A0ABT4IBW1</accession>
<keyword evidence="4 7" id="KW-0812">Transmembrane</keyword>
<evidence type="ECO:0000256" key="4">
    <source>
        <dbReference type="ARBA" id="ARBA00022692"/>
    </source>
</evidence>
<evidence type="ECO:0000256" key="2">
    <source>
        <dbReference type="ARBA" id="ARBA00009298"/>
    </source>
</evidence>
<proteinExistence type="inferred from homology"/>
<dbReference type="InterPro" id="IPR003416">
    <property type="entry name" value="MgtC/SapB/SrpB/YhiD_fam"/>
</dbReference>
<dbReference type="RefSeq" id="WP_268918173.1">
    <property type="nucleotide sequence ID" value="NZ_CP124548.1"/>
</dbReference>
<name>A0ABT4IBW1_9ACTO</name>
<evidence type="ECO:0000256" key="1">
    <source>
        <dbReference type="ARBA" id="ARBA00004651"/>
    </source>
</evidence>
<organism evidence="9 10">
    <name type="scientific">Actinomyces israelii</name>
    <dbReference type="NCBI Taxonomy" id="1659"/>
    <lineage>
        <taxon>Bacteria</taxon>
        <taxon>Bacillati</taxon>
        <taxon>Actinomycetota</taxon>
        <taxon>Actinomycetes</taxon>
        <taxon>Actinomycetales</taxon>
        <taxon>Actinomycetaceae</taxon>
        <taxon>Actinomyces</taxon>
    </lineage>
</organism>
<comment type="subcellular location">
    <subcellularLocation>
        <location evidence="1">Cell membrane</location>
        <topology evidence="1">Multi-pass membrane protein</topology>
    </subcellularLocation>
</comment>
<evidence type="ECO:0000256" key="6">
    <source>
        <dbReference type="ARBA" id="ARBA00023136"/>
    </source>
</evidence>
<feature type="domain" description="MgtC/SapB/SrpB/YhiD N-terminal" evidence="8">
    <location>
        <begin position="18"/>
        <end position="143"/>
    </location>
</feature>
<evidence type="ECO:0000256" key="5">
    <source>
        <dbReference type="ARBA" id="ARBA00022989"/>
    </source>
</evidence>
<protein>
    <submittedName>
        <fullName evidence="9">MgtC/SapB family protein</fullName>
    </submittedName>
</protein>
<feature type="transmembrane region" description="Helical" evidence="7">
    <location>
        <begin position="74"/>
        <end position="92"/>
    </location>
</feature>
<dbReference type="EMBL" id="JAPTMY010000031">
    <property type="protein sequence ID" value="MCZ0858844.1"/>
    <property type="molecule type" value="Genomic_DNA"/>
</dbReference>
<comment type="similarity">
    <text evidence="2">Belongs to the MgtC/SapB family.</text>
</comment>
<feature type="transmembrane region" description="Helical" evidence="7">
    <location>
        <begin position="12"/>
        <end position="28"/>
    </location>
</feature>
<comment type="caution">
    <text evidence="9">The sequence shown here is derived from an EMBL/GenBank/DDBJ whole genome shotgun (WGS) entry which is preliminary data.</text>
</comment>
<keyword evidence="3" id="KW-1003">Cell membrane</keyword>
<evidence type="ECO:0000256" key="3">
    <source>
        <dbReference type="ARBA" id="ARBA00022475"/>
    </source>
</evidence>
<keyword evidence="6 7" id="KW-0472">Membrane</keyword>
<dbReference type="Proteomes" id="UP001072034">
    <property type="component" value="Unassembled WGS sequence"/>
</dbReference>
<feature type="transmembrane region" description="Helical" evidence="7">
    <location>
        <begin position="40"/>
        <end position="62"/>
    </location>
</feature>
<evidence type="ECO:0000313" key="10">
    <source>
        <dbReference type="Proteomes" id="UP001072034"/>
    </source>
</evidence>
<sequence length="230" mass="24734">MELFAVPSAREIVPALFVVLLCGLIGLEREVHRKDAGIRTHILVGLGSCLFTLVSLYGVPAALTGNMRWDASRIAAQVVSGIGFIGAGVIFFEHDSVRGLTTASAIWVAAAVGMSCGAGMIAVAALIVGLYFVTTLALAPITRRLLRRGAEGRLRITYTDGRGILRTLLLRATDLDFETMVTASRQIVRRDWRGAVIDLRVSGRKDISLLVAALSMVEGVTEVEVLDDER</sequence>
<keyword evidence="5 7" id="KW-1133">Transmembrane helix</keyword>
<dbReference type="PANTHER" id="PTHR33778">
    <property type="entry name" value="PROTEIN MGTC"/>
    <property type="match status" value="1"/>
</dbReference>
<dbReference type="PRINTS" id="PR01837">
    <property type="entry name" value="MGTCSAPBPROT"/>
</dbReference>
<dbReference type="InterPro" id="IPR049177">
    <property type="entry name" value="MgtC_SapB_SrpB_YhiD_N"/>
</dbReference>
<evidence type="ECO:0000259" key="8">
    <source>
        <dbReference type="Pfam" id="PF02308"/>
    </source>
</evidence>
<feature type="transmembrane region" description="Helical" evidence="7">
    <location>
        <begin position="104"/>
        <end position="133"/>
    </location>
</feature>
<evidence type="ECO:0000313" key="9">
    <source>
        <dbReference type="EMBL" id="MCZ0858844.1"/>
    </source>
</evidence>